<evidence type="ECO:0000313" key="4">
    <source>
        <dbReference type="Proteomes" id="UP000219167"/>
    </source>
</evidence>
<keyword evidence="4" id="KW-1185">Reference proteome</keyword>
<dbReference type="SUPFAM" id="SSF89733">
    <property type="entry name" value="L-sulfolactate dehydrogenase-like"/>
    <property type="match status" value="1"/>
</dbReference>
<dbReference type="GO" id="GO:0016491">
    <property type="term" value="F:oxidoreductase activity"/>
    <property type="evidence" value="ECO:0007669"/>
    <property type="project" value="UniProtKB-KW"/>
</dbReference>
<dbReference type="PANTHER" id="PTHR11091">
    <property type="entry name" value="OXIDOREDUCTASE-RELATED"/>
    <property type="match status" value="1"/>
</dbReference>
<dbReference type="PANTHER" id="PTHR11091:SF0">
    <property type="entry name" value="MALATE DEHYDROGENASE"/>
    <property type="match status" value="1"/>
</dbReference>
<reference evidence="3 4" key="1">
    <citation type="submission" date="2017-08" db="EMBL/GenBank/DDBJ databases">
        <authorList>
            <person name="de Groot N.N."/>
        </authorList>
    </citation>
    <scope>NUCLEOTIDE SEQUENCE [LARGE SCALE GENOMIC DNA]</scope>
    <source>
        <strain evidence="3 4">JC85</strain>
    </source>
</reference>
<organism evidence="3 4">
    <name type="scientific">Rhizobium subbaraonis</name>
    <dbReference type="NCBI Taxonomy" id="908946"/>
    <lineage>
        <taxon>Bacteria</taxon>
        <taxon>Pseudomonadati</taxon>
        <taxon>Pseudomonadota</taxon>
        <taxon>Alphaproteobacteria</taxon>
        <taxon>Hyphomicrobiales</taxon>
        <taxon>Rhizobiaceae</taxon>
        <taxon>Rhizobium/Agrobacterium group</taxon>
        <taxon>Rhizobium</taxon>
    </lineage>
</organism>
<protein>
    <submittedName>
        <fullName evidence="3">(2R)-3-sulfolactate dehydrogenase (NADP+)</fullName>
    </submittedName>
</protein>
<comment type="similarity">
    <text evidence="1">Belongs to the LDH2/MDH2 oxidoreductase family.</text>
</comment>
<evidence type="ECO:0000313" key="3">
    <source>
        <dbReference type="EMBL" id="SOC42149.1"/>
    </source>
</evidence>
<gene>
    <name evidence="3" type="ORF">SAMN05892877_109225</name>
</gene>
<proteinExistence type="inferred from homology"/>
<dbReference type="Gene3D" id="3.30.1370.60">
    <property type="entry name" value="Hypothetical oxidoreductase yiak, domain 2"/>
    <property type="match status" value="1"/>
</dbReference>
<sequence length="349" mass="36225">MQQDQLRSAGKGETLTEPTITLTLQEVSALAAAALLRAGAGEPLARCLARAVTSAEATGKSALGLAHLIDYLDALVRGRIDGHAEPLITSPVPALVRCDCRGGIAQLGFDSAFEELVTKTRTFGLTLYTSKNSFTTGELGWYAARLADAGLVALAATNGPALLAGAGSAKPVYCTNPLAFAAPRADGPPLVIDQASSATAFVKIRQAAERGEPIPEGWALDEAGQPTTDANAALRGALLAFGGERGANIALMVEVLSAGLSGANWSLDAPDFQSGDQSPGAGLFVLAIAPQFLAHDFETRLARQLERLAGEFGVHIPGEARARARWHSGNAGITLPQALFDSISSFRRS</sequence>
<name>A0A285UJX0_9HYPH</name>
<dbReference type="Pfam" id="PF02615">
    <property type="entry name" value="Ldh_2"/>
    <property type="match status" value="1"/>
</dbReference>
<dbReference type="OrthoDB" id="9811519at2"/>
<dbReference type="Gene3D" id="1.10.1530.10">
    <property type="match status" value="1"/>
</dbReference>
<dbReference type="InterPro" id="IPR003767">
    <property type="entry name" value="Malate/L-lactate_DH-like"/>
</dbReference>
<evidence type="ECO:0000256" key="1">
    <source>
        <dbReference type="ARBA" id="ARBA00006056"/>
    </source>
</evidence>
<dbReference type="Proteomes" id="UP000219167">
    <property type="component" value="Unassembled WGS sequence"/>
</dbReference>
<accession>A0A285UJX0</accession>
<keyword evidence="2" id="KW-0560">Oxidoreductase</keyword>
<dbReference type="InterPro" id="IPR036111">
    <property type="entry name" value="Mal/L-sulfo/L-lacto_DH-like_sf"/>
</dbReference>
<dbReference type="InterPro" id="IPR043144">
    <property type="entry name" value="Mal/L-sulf/L-lact_DH-like_ah"/>
</dbReference>
<dbReference type="InterPro" id="IPR043143">
    <property type="entry name" value="Mal/L-sulf/L-lact_DH-like_NADP"/>
</dbReference>
<dbReference type="AlphaFoldDB" id="A0A285UJX0"/>
<evidence type="ECO:0000256" key="2">
    <source>
        <dbReference type="ARBA" id="ARBA00023002"/>
    </source>
</evidence>
<dbReference type="EMBL" id="OBQD01000009">
    <property type="protein sequence ID" value="SOC42149.1"/>
    <property type="molecule type" value="Genomic_DNA"/>
</dbReference>